<accession>A0A484ZIZ9</accession>
<keyword evidence="5 8" id="KW-0326">Glycosidase</keyword>
<dbReference type="EC" id="3.2.1.23" evidence="3"/>
<dbReference type="InterPro" id="IPR050347">
    <property type="entry name" value="Bact_Beta-galactosidase"/>
</dbReference>
<comment type="similarity">
    <text evidence="2">Belongs to the glycosyl hydrolase 2 family.</text>
</comment>
<dbReference type="GO" id="GO:0004565">
    <property type="term" value="F:beta-galactosidase activity"/>
    <property type="evidence" value="ECO:0007669"/>
    <property type="project" value="UniProtKB-EC"/>
</dbReference>
<evidence type="ECO:0000259" key="6">
    <source>
        <dbReference type="Pfam" id="PF00703"/>
    </source>
</evidence>
<evidence type="ECO:0000256" key="2">
    <source>
        <dbReference type="ARBA" id="ARBA00007401"/>
    </source>
</evidence>
<dbReference type="Pfam" id="PF02836">
    <property type="entry name" value="Glyco_hydro_2_C"/>
    <property type="match status" value="1"/>
</dbReference>
<dbReference type="Gene3D" id="2.60.40.10">
    <property type="entry name" value="Immunoglobulins"/>
    <property type="match status" value="1"/>
</dbReference>
<dbReference type="Gene3D" id="3.20.20.80">
    <property type="entry name" value="Glycosidases"/>
    <property type="match status" value="1"/>
</dbReference>
<feature type="domain" description="Glycoside hydrolase family 2 catalytic" evidence="7">
    <location>
        <begin position="97"/>
        <end position="143"/>
    </location>
</feature>
<keyword evidence="4 8" id="KW-0378">Hydrolase</keyword>
<dbReference type="InterPro" id="IPR006102">
    <property type="entry name" value="Ig-like_GH2"/>
</dbReference>
<evidence type="ECO:0000256" key="3">
    <source>
        <dbReference type="ARBA" id="ARBA00012756"/>
    </source>
</evidence>
<dbReference type="EMBL" id="CAADJA010000002">
    <property type="protein sequence ID" value="VFS48440.1"/>
    <property type="molecule type" value="Genomic_DNA"/>
</dbReference>
<evidence type="ECO:0000256" key="4">
    <source>
        <dbReference type="ARBA" id="ARBA00022801"/>
    </source>
</evidence>
<evidence type="ECO:0000256" key="1">
    <source>
        <dbReference type="ARBA" id="ARBA00001412"/>
    </source>
</evidence>
<comment type="catalytic activity">
    <reaction evidence="1">
        <text>Hydrolysis of terminal non-reducing beta-D-galactose residues in beta-D-galactosides.</text>
        <dbReference type="EC" id="3.2.1.23"/>
    </reaction>
</comment>
<feature type="domain" description="Glycoside hydrolase family 2 immunoglobulin-like beta-sandwich" evidence="6">
    <location>
        <begin position="37"/>
        <end position="95"/>
    </location>
</feature>
<dbReference type="InterPro" id="IPR006103">
    <property type="entry name" value="Glyco_hydro_2_cat"/>
</dbReference>
<dbReference type="SUPFAM" id="SSF49303">
    <property type="entry name" value="beta-Galactosidase/glucuronidase domain"/>
    <property type="match status" value="1"/>
</dbReference>
<dbReference type="InterPro" id="IPR013783">
    <property type="entry name" value="Ig-like_fold"/>
</dbReference>
<evidence type="ECO:0000313" key="8">
    <source>
        <dbReference type="EMBL" id="VFS48440.1"/>
    </source>
</evidence>
<sequence>MLEAEVRIAGEPDDNLRATLQLWQGETLVCQAISAFGSEIIDERGAYADRTTLRMNVERPALWSAETPNLYRAVIQLHTVEGSLIEAEACDVGFRHISIENGLLLLNGKPLLIRGTNRHEHHPERGQVMDSETMVQDILLMKAE</sequence>
<dbReference type="AlphaFoldDB" id="A0A484ZIZ9"/>
<dbReference type="PANTHER" id="PTHR46323">
    <property type="entry name" value="BETA-GALACTOSIDASE"/>
    <property type="match status" value="1"/>
</dbReference>
<dbReference type="GO" id="GO:0009341">
    <property type="term" value="C:beta-galactosidase complex"/>
    <property type="evidence" value="ECO:0007669"/>
    <property type="project" value="TreeGrafter"/>
</dbReference>
<dbReference type="SUPFAM" id="SSF51445">
    <property type="entry name" value="(Trans)glycosidases"/>
    <property type="match status" value="1"/>
</dbReference>
<dbReference type="PANTHER" id="PTHR46323:SF2">
    <property type="entry name" value="BETA-GALACTOSIDASE"/>
    <property type="match status" value="1"/>
</dbReference>
<proteinExistence type="inferred from homology"/>
<dbReference type="Pfam" id="PF00703">
    <property type="entry name" value="Glyco_hydro_2"/>
    <property type="match status" value="1"/>
</dbReference>
<gene>
    <name evidence="8" type="primary">lacZ_2</name>
    <name evidence="8" type="ORF">NCTC12282_03198</name>
</gene>
<organism evidence="8">
    <name type="scientific">Budvicia aquatica</name>
    <dbReference type="NCBI Taxonomy" id="82979"/>
    <lineage>
        <taxon>Bacteria</taxon>
        <taxon>Pseudomonadati</taxon>
        <taxon>Pseudomonadota</taxon>
        <taxon>Gammaproteobacteria</taxon>
        <taxon>Enterobacterales</taxon>
        <taxon>Budviciaceae</taxon>
        <taxon>Budvicia</taxon>
    </lineage>
</organism>
<protein>
    <recommendedName>
        <fullName evidence="3">beta-galactosidase</fullName>
        <ecNumber evidence="3">3.2.1.23</ecNumber>
    </recommendedName>
</protein>
<dbReference type="GO" id="GO:0005990">
    <property type="term" value="P:lactose catabolic process"/>
    <property type="evidence" value="ECO:0007669"/>
    <property type="project" value="TreeGrafter"/>
</dbReference>
<evidence type="ECO:0000259" key="7">
    <source>
        <dbReference type="Pfam" id="PF02836"/>
    </source>
</evidence>
<dbReference type="Proteomes" id="UP000373449">
    <property type="component" value="Unassembled WGS sequence"/>
</dbReference>
<name>A0A484ZIZ9_9GAMM</name>
<dbReference type="InterPro" id="IPR017853">
    <property type="entry name" value="GH"/>
</dbReference>
<dbReference type="InterPro" id="IPR036156">
    <property type="entry name" value="Beta-gal/glucu_dom_sf"/>
</dbReference>
<evidence type="ECO:0000256" key="5">
    <source>
        <dbReference type="ARBA" id="ARBA00023295"/>
    </source>
</evidence>
<reference evidence="8" key="1">
    <citation type="submission" date="2019-03" db="EMBL/GenBank/DDBJ databases">
        <authorList>
            <consortium name="Pathogen Informatics"/>
        </authorList>
    </citation>
    <scope>NUCLEOTIDE SEQUENCE [LARGE SCALE GENOMIC DNA]</scope>
    <source>
        <strain evidence="8">NCTC12282</strain>
    </source>
</reference>